<dbReference type="GO" id="GO:1990423">
    <property type="term" value="C:RZZ complex"/>
    <property type="evidence" value="ECO:0007669"/>
    <property type="project" value="TreeGrafter"/>
</dbReference>
<name>A0AAQ3M564_9PEZI</name>
<proteinExistence type="predicted"/>
<feature type="compositionally biased region" description="Acidic residues" evidence="2">
    <location>
        <begin position="458"/>
        <end position="490"/>
    </location>
</feature>
<accession>A0AAQ3M564</accession>
<feature type="coiled-coil region" evidence="1">
    <location>
        <begin position="95"/>
        <end position="122"/>
    </location>
</feature>
<dbReference type="EMBL" id="CP138584">
    <property type="protein sequence ID" value="WPH01117.1"/>
    <property type="molecule type" value="Genomic_DNA"/>
</dbReference>
<evidence type="ECO:0000259" key="3">
    <source>
        <dbReference type="Pfam" id="PF22766"/>
    </source>
</evidence>
<evidence type="ECO:0000256" key="2">
    <source>
        <dbReference type="SAM" id="MobiDB-lite"/>
    </source>
</evidence>
<dbReference type="Gene3D" id="1.10.357.150">
    <property type="match status" value="1"/>
</dbReference>
<evidence type="ECO:0000313" key="4">
    <source>
        <dbReference type="EMBL" id="WPH01117.1"/>
    </source>
</evidence>
<dbReference type="Proteomes" id="UP001303373">
    <property type="component" value="Chromosome 5"/>
</dbReference>
<organism evidence="4 5">
    <name type="scientific">Acrodontium crateriforme</name>
    <dbReference type="NCBI Taxonomy" id="150365"/>
    <lineage>
        <taxon>Eukaryota</taxon>
        <taxon>Fungi</taxon>
        <taxon>Dikarya</taxon>
        <taxon>Ascomycota</taxon>
        <taxon>Pezizomycotina</taxon>
        <taxon>Dothideomycetes</taxon>
        <taxon>Dothideomycetidae</taxon>
        <taxon>Mycosphaerellales</taxon>
        <taxon>Teratosphaeriaceae</taxon>
        <taxon>Acrodontium</taxon>
    </lineage>
</organism>
<feature type="compositionally biased region" description="Basic and acidic residues" evidence="2">
    <location>
        <begin position="520"/>
        <end position="529"/>
    </location>
</feature>
<protein>
    <recommendedName>
        <fullName evidence="3">ZW10 C-terminal helical domain-containing protein</fullName>
    </recommendedName>
</protein>
<feature type="domain" description="ZW10 C-terminal helical" evidence="3">
    <location>
        <begin position="681"/>
        <end position="833"/>
    </location>
</feature>
<dbReference type="InterPro" id="IPR055148">
    <property type="entry name" value="ZW10_C_2"/>
</dbReference>
<dbReference type="InterPro" id="IPR046362">
    <property type="entry name" value="Zw10/DSL1_C_sf"/>
</dbReference>
<dbReference type="PANTHER" id="PTHR12205:SF0">
    <property type="entry name" value="CENTROMERE_KINETOCHORE PROTEIN ZW10 HOMOLOG"/>
    <property type="match status" value="1"/>
</dbReference>
<dbReference type="PANTHER" id="PTHR12205">
    <property type="entry name" value="CENTROMERE/KINETOCHORE PROTEIN ZW10"/>
    <property type="match status" value="1"/>
</dbReference>
<feature type="coiled-coil region" evidence="1">
    <location>
        <begin position="35"/>
        <end position="62"/>
    </location>
</feature>
<reference evidence="4 5" key="1">
    <citation type="submission" date="2023-11" db="EMBL/GenBank/DDBJ databases">
        <title>An acidophilic fungus is an integral part of prey digestion in a carnivorous sundew plant.</title>
        <authorList>
            <person name="Tsai I.J."/>
        </authorList>
    </citation>
    <scope>NUCLEOTIDE SEQUENCE [LARGE SCALE GENOMIC DNA]</scope>
    <source>
        <strain evidence="4">169a</strain>
    </source>
</reference>
<dbReference type="Pfam" id="PF22766">
    <property type="entry name" value="ZW10_C2"/>
    <property type="match status" value="1"/>
</dbReference>
<sequence length="839" mass="92580">MSADVITPAILEYLEHGAYPEDNSISSTNLSSDALANLLSALRDAQNEAKAEIRDLSKATASDIDPWISRAKGLQADILRARETARQVVAEADSGRELKLKAQEAENKAKLLEKEVAFNETLAGTLEHIKHANGLLNDVQDQAVKRNVEGALAKLHDAESAIGGLDSMENSRAVLLLRKRADQLRDNMIETTTEWWNTVVDVNQEEKNVIIKQDTAGGIGLESVATAAQGLGILHTLLQKLTKELERAIFRPRLFVDDKNQVARLSATEGRLECSGKTDDLSYERLFADMNHILRFLASYLPSSLSVPLSKTLIPAVISRLQEHWLAPAVPLEVDELSAFQTTLDNVIALADQIDSYEWDGAKALRDWVQGAPRIWLTKRREAVLGDVRNLVFSGLKERKIVERVETRMVDANDTLDTGTDGNGNKAGENEDWDTAWDDPEDKEPEGPQTSVPAGTIETEDDEDEDEANAWGADDEDERHEATEGGDEDAWGWGDDETKPDSPVVAKKSPAKVNGGSKPPARESSEREMTIRETFTVTGVAEGVLAIVKDIIHTAETLAGPAFASSPIAPAATALYTLPTLALAIYRATAPTAYTKLDTGNMLIYNDASHLASQLREWQASQPPASRLRLDNDVKALDSFAKRAYSSEMESQRTILRDLLDGAQGFSNATVQPYKTECESAIDQTAHRLRVVHQQWEDVLSQGALLQSLGSLFATVTGKMISEIEDLGDIGEADSHQLTRFCQTISEVKELFIQQKPLDSAESSEPTDMTFIYCPNWLKFQYLAEILESSLADIKYLWNEGELSLEFDAEEVVELIQALFAESDLRRRAIAEIRRGTRT</sequence>
<evidence type="ECO:0000313" key="5">
    <source>
        <dbReference type="Proteomes" id="UP001303373"/>
    </source>
</evidence>
<dbReference type="GO" id="GO:0006888">
    <property type="term" value="P:endoplasmic reticulum to Golgi vesicle-mediated transport"/>
    <property type="evidence" value="ECO:0007669"/>
    <property type="project" value="TreeGrafter"/>
</dbReference>
<feature type="region of interest" description="Disordered" evidence="2">
    <location>
        <begin position="413"/>
        <end position="529"/>
    </location>
</feature>
<keyword evidence="5" id="KW-1185">Reference proteome</keyword>
<dbReference type="GO" id="GO:0007094">
    <property type="term" value="P:mitotic spindle assembly checkpoint signaling"/>
    <property type="evidence" value="ECO:0007669"/>
    <property type="project" value="TreeGrafter"/>
</dbReference>
<dbReference type="AlphaFoldDB" id="A0AAQ3M564"/>
<evidence type="ECO:0000256" key="1">
    <source>
        <dbReference type="SAM" id="Coils"/>
    </source>
</evidence>
<gene>
    <name evidence="4" type="ORF">R9X50_00395200</name>
</gene>
<keyword evidence="1" id="KW-0175">Coiled coil</keyword>
<dbReference type="GO" id="GO:0005737">
    <property type="term" value="C:cytoplasm"/>
    <property type="evidence" value="ECO:0007669"/>
    <property type="project" value="GOC"/>
</dbReference>
<feature type="compositionally biased region" description="Acidic residues" evidence="2">
    <location>
        <begin position="430"/>
        <end position="444"/>
    </location>
</feature>